<dbReference type="Pfam" id="PF00485">
    <property type="entry name" value="PRK"/>
    <property type="match status" value="1"/>
</dbReference>
<dbReference type="SUPFAM" id="SSF55186">
    <property type="entry name" value="ThrRS/AlaRS common domain"/>
    <property type="match status" value="1"/>
</dbReference>
<dbReference type="GO" id="GO:0004849">
    <property type="term" value="F:uridine kinase activity"/>
    <property type="evidence" value="ECO:0007669"/>
    <property type="project" value="UniProtKB-EC"/>
</dbReference>
<accession>A0A644UE92</accession>
<dbReference type="Gene3D" id="3.30.980.10">
    <property type="entry name" value="Threonyl-trna Synthetase, Chain A, domain 2"/>
    <property type="match status" value="1"/>
</dbReference>
<dbReference type="CDD" id="cd02028">
    <property type="entry name" value="UMPK_like"/>
    <property type="match status" value="1"/>
</dbReference>
<dbReference type="InterPro" id="IPR018163">
    <property type="entry name" value="Thr/Ala-tRNA-synth_IIc_edit"/>
</dbReference>
<dbReference type="AlphaFoldDB" id="A0A644UE92"/>
<keyword evidence="2" id="KW-0808">Transferase</keyword>
<dbReference type="InterPro" id="IPR003593">
    <property type="entry name" value="AAA+_ATPase"/>
</dbReference>
<proteinExistence type="predicted"/>
<organism evidence="2">
    <name type="scientific">bioreactor metagenome</name>
    <dbReference type="NCBI Taxonomy" id="1076179"/>
    <lineage>
        <taxon>unclassified sequences</taxon>
        <taxon>metagenomes</taxon>
        <taxon>ecological metagenomes</taxon>
    </lineage>
</organism>
<gene>
    <name evidence="2" type="primary">udk_9</name>
    <name evidence="2" type="ORF">SDC9_23077</name>
</gene>
<dbReference type="InterPro" id="IPR027417">
    <property type="entry name" value="P-loop_NTPase"/>
</dbReference>
<dbReference type="SMART" id="SM00382">
    <property type="entry name" value="AAA"/>
    <property type="match status" value="1"/>
</dbReference>
<name>A0A644UE92_9ZZZZ</name>
<feature type="domain" description="AAA+ ATPase" evidence="1">
    <location>
        <begin position="285"/>
        <end position="445"/>
    </location>
</feature>
<protein>
    <submittedName>
        <fullName evidence="2">Uridine kinase</fullName>
        <ecNumber evidence="2">2.7.1.48</ecNumber>
    </submittedName>
</protein>
<dbReference type="GO" id="GO:0005524">
    <property type="term" value="F:ATP binding"/>
    <property type="evidence" value="ECO:0007669"/>
    <property type="project" value="InterPro"/>
</dbReference>
<dbReference type="SUPFAM" id="SSF52540">
    <property type="entry name" value="P-loop containing nucleoside triphosphate hydrolases"/>
    <property type="match status" value="1"/>
</dbReference>
<comment type="caution">
    <text evidence="2">The sequence shown here is derived from an EMBL/GenBank/DDBJ whole genome shotgun (WGS) entry which is preliminary data.</text>
</comment>
<evidence type="ECO:0000313" key="2">
    <source>
        <dbReference type="EMBL" id="MPL77224.1"/>
    </source>
</evidence>
<keyword evidence="2" id="KW-0418">Kinase</keyword>
<reference evidence="2" key="1">
    <citation type="submission" date="2019-08" db="EMBL/GenBank/DDBJ databases">
        <authorList>
            <person name="Kucharzyk K."/>
            <person name="Murdoch R.W."/>
            <person name="Higgins S."/>
            <person name="Loffler F."/>
        </authorList>
    </citation>
    <scope>NUCLEOTIDE SEQUENCE</scope>
</reference>
<sequence>MTQITVSYESGEKAAYPSGVRVLDVLTKTGCLEQPLVAALVDNEIKGLDTQLVSDCRVAPVLSNSAPSALVYRRSLCFLLAIASRQLFPQRRLIAGMAIGAGFYHYYADEQPLSEEEVSVLSQRMRMLTEDNIPIQLEKWPWAFACGYFKKNEQLDTLALVENLNDPQIALNECAGFRDLYIYPLVSSTGVLSIWELIPYHGGMLLRYPHKDSPQRLDPFEDVPILYQISEEYKERGRILGIGSVGRLNQLYATGGIKDYIMVAEALQNKKIAAMAEAVAKNSERRKVVLIAGPSSSGKTTSSKKLAIQLKVLGLEPIPVELDNFFIDREKTPLDEEGRPDFESLQALDVAYLNELLLRLFDGQEVEMPIYDFKAGSRRSSGKRLRLSGHEVLILEGIHGLNDELTPRIPQENKFKIYVSALTQLNLDDHNRVSTTDYRLLRRMVRDYYFRGHSALATLSMWSSVQRGERRYIFPFQNSADEAFNSALDYELGVLKVFADPLLDTIKPTMPEYAEARRIEAFLNNFAPIPAQYVPRDSILREFIGDSDFSY</sequence>
<dbReference type="EMBL" id="VSSQ01000104">
    <property type="protein sequence ID" value="MPL77224.1"/>
    <property type="molecule type" value="Genomic_DNA"/>
</dbReference>
<dbReference type="EC" id="2.7.1.48" evidence="2"/>
<dbReference type="PANTHER" id="PTHR10285">
    <property type="entry name" value="URIDINE KINASE"/>
    <property type="match status" value="1"/>
</dbReference>
<evidence type="ECO:0000259" key="1">
    <source>
        <dbReference type="SMART" id="SM00382"/>
    </source>
</evidence>
<dbReference type="InterPro" id="IPR006083">
    <property type="entry name" value="PRK/URK"/>
</dbReference>
<dbReference type="Gene3D" id="3.40.50.300">
    <property type="entry name" value="P-loop containing nucleotide triphosphate hydrolases"/>
    <property type="match status" value="1"/>
</dbReference>